<feature type="transmembrane region" description="Helical" evidence="1">
    <location>
        <begin position="110"/>
        <end position="131"/>
    </location>
</feature>
<protein>
    <submittedName>
        <fullName evidence="2">Conserved TM helix-domain protein</fullName>
    </submittedName>
</protein>
<accession>A0A284VI40</accession>
<evidence type="ECO:0000313" key="3">
    <source>
        <dbReference type="Proteomes" id="UP000218615"/>
    </source>
</evidence>
<name>A0A284VI40_9EURY</name>
<feature type="transmembrane region" description="Helical" evidence="1">
    <location>
        <begin position="249"/>
        <end position="268"/>
    </location>
</feature>
<keyword evidence="3" id="KW-1185">Reference proteome</keyword>
<keyword evidence="1" id="KW-0472">Membrane</keyword>
<organism evidence="2 3">
    <name type="scientific">Candidatus Methanoperedens nitratireducens</name>
    <dbReference type="NCBI Taxonomy" id="1392998"/>
    <lineage>
        <taxon>Archaea</taxon>
        <taxon>Methanobacteriati</taxon>
        <taxon>Methanobacteriota</taxon>
        <taxon>Stenosarchaea group</taxon>
        <taxon>Methanomicrobia</taxon>
        <taxon>Methanosarcinales</taxon>
        <taxon>ANME-2 cluster</taxon>
        <taxon>Candidatus Methanoperedentaceae</taxon>
        <taxon>Candidatus Methanoperedens</taxon>
    </lineage>
</organism>
<feature type="transmembrane region" description="Helical" evidence="1">
    <location>
        <begin position="177"/>
        <end position="200"/>
    </location>
</feature>
<dbReference type="OrthoDB" id="125678at2157"/>
<dbReference type="Proteomes" id="UP000218615">
    <property type="component" value="Unassembled WGS sequence"/>
</dbReference>
<evidence type="ECO:0000256" key="1">
    <source>
        <dbReference type="SAM" id="Phobius"/>
    </source>
</evidence>
<feature type="transmembrane region" description="Helical" evidence="1">
    <location>
        <begin position="17"/>
        <end position="37"/>
    </location>
</feature>
<proteinExistence type="predicted"/>
<evidence type="ECO:0000313" key="2">
    <source>
        <dbReference type="EMBL" id="SNQ58926.1"/>
    </source>
</evidence>
<feature type="transmembrane region" description="Helical" evidence="1">
    <location>
        <begin position="206"/>
        <end position="228"/>
    </location>
</feature>
<dbReference type="Pfam" id="PF05552">
    <property type="entry name" value="MS_channel_1st_1"/>
    <property type="match status" value="3"/>
</dbReference>
<reference evidence="3" key="1">
    <citation type="submission" date="2017-06" db="EMBL/GenBank/DDBJ databases">
        <authorList>
            <person name="Cremers G."/>
        </authorList>
    </citation>
    <scope>NUCLEOTIDE SEQUENCE [LARGE SCALE GENOMIC DNA]</scope>
</reference>
<feature type="transmembrane region" description="Helical" evidence="1">
    <location>
        <begin position="274"/>
        <end position="294"/>
    </location>
</feature>
<keyword evidence="1" id="KW-0812">Transmembrane</keyword>
<dbReference type="RefSeq" id="WP_096203347.1">
    <property type="nucleotide sequence ID" value="NZ_FZMP01000001.1"/>
</dbReference>
<gene>
    <name evidence="2" type="ORF">MNV_10054</name>
</gene>
<dbReference type="Gene3D" id="1.10.287.1260">
    <property type="match status" value="1"/>
</dbReference>
<keyword evidence="1" id="KW-1133">Transmembrane helix</keyword>
<sequence>MADSQILDSLYNLGQQFVAFIPTLVAVIVLIIVGWIAGRFLGKVGSKVLDKIGLDDLIEKTSIGGMIKKAGMSTVGLFESIIKWFVYIIFAVIIIDVLNISILTEFITRIILYIPLIISALVVLIIGLLIVDFLTDLIRKVLIATGVDERFMKTTVGETLKVTNTSVSGILSGVIKLFGYLIFILAATEILQLARLAGFLNNILNYLPNLFVGILILIIGFLSIDFIADYLQKMMVGMKVEGSDVIIPILRGFMFLVVLLLALDSMLIKTAVFYTFLGPLAWGFAVVVAFKWGIKEALVAYAKENK</sequence>
<dbReference type="AlphaFoldDB" id="A0A284VI40"/>
<dbReference type="InterPro" id="IPR008910">
    <property type="entry name" value="MSC_TM_helix"/>
</dbReference>
<dbReference type="EMBL" id="FZMP01000001">
    <property type="protein sequence ID" value="SNQ58926.1"/>
    <property type="molecule type" value="Genomic_DNA"/>
</dbReference>